<gene>
    <name evidence="1" type="ORF">E4K67_24425</name>
</gene>
<comment type="caution">
    <text evidence="1">The sequence shown here is derived from an EMBL/GenBank/DDBJ whole genome shotgun (WGS) entry which is preliminary data.</text>
</comment>
<protein>
    <submittedName>
        <fullName evidence="1">Uncharacterized protein</fullName>
    </submittedName>
</protein>
<dbReference type="RefSeq" id="WP_135551522.1">
    <property type="nucleotide sequence ID" value="NZ_SPQQ01000012.1"/>
</dbReference>
<sequence length="62" mass="6987">MMAQDILCQYLEVRFGAESQVLQKSVRAINDLEVLSRIPNRIFVVTHLDEATALIQDGLVSQ</sequence>
<dbReference type="EMBL" id="SPQQ01000012">
    <property type="protein sequence ID" value="TGE35671.1"/>
    <property type="molecule type" value="Genomic_DNA"/>
</dbReference>
<organism evidence="1 2">
    <name type="scientific">Desulfosporosinus fructosivorans</name>
    <dbReference type="NCBI Taxonomy" id="2018669"/>
    <lineage>
        <taxon>Bacteria</taxon>
        <taxon>Bacillati</taxon>
        <taxon>Bacillota</taxon>
        <taxon>Clostridia</taxon>
        <taxon>Eubacteriales</taxon>
        <taxon>Desulfitobacteriaceae</taxon>
        <taxon>Desulfosporosinus</taxon>
    </lineage>
</organism>
<proteinExistence type="predicted"/>
<reference evidence="1 2" key="1">
    <citation type="submission" date="2019-03" db="EMBL/GenBank/DDBJ databases">
        <title>Draft Genome Sequence of Desulfosporosinus fructosivorans Strain 63.6F, Isolated from Marine Sediment in the Baltic Sea.</title>
        <authorList>
            <person name="Hausmann B."/>
            <person name="Vandieken V."/>
            <person name="Pjevac P."/>
            <person name="Schreck K."/>
            <person name="Herbold C.W."/>
            <person name="Loy A."/>
        </authorList>
    </citation>
    <scope>NUCLEOTIDE SEQUENCE [LARGE SCALE GENOMIC DNA]</scope>
    <source>
        <strain evidence="1 2">63.6F</strain>
    </source>
</reference>
<evidence type="ECO:0000313" key="2">
    <source>
        <dbReference type="Proteomes" id="UP000298460"/>
    </source>
</evidence>
<dbReference type="Proteomes" id="UP000298460">
    <property type="component" value="Unassembled WGS sequence"/>
</dbReference>
<dbReference type="OrthoDB" id="1799553at2"/>
<keyword evidence="2" id="KW-1185">Reference proteome</keyword>
<accession>A0A4Z0QXZ4</accession>
<dbReference type="AlphaFoldDB" id="A0A4Z0QXZ4"/>
<evidence type="ECO:0000313" key="1">
    <source>
        <dbReference type="EMBL" id="TGE35671.1"/>
    </source>
</evidence>
<name>A0A4Z0QXZ4_9FIRM</name>